<evidence type="ECO:0000313" key="1">
    <source>
        <dbReference type="EMBL" id="PVZ68323.1"/>
    </source>
</evidence>
<dbReference type="Proteomes" id="UP000244906">
    <property type="component" value="Unassembled WGS sequence"/>
</dbReference>
<name>A0A2V1GZX9_9GAMM</name>
<dbReference type="EMBL" id="QDDL01000005">
    <property type="protein sequence ID" value="PVZ68323.1"/>
    <property type="molecule type" value="Genomic_DNA"/>
</dbReference>
<comment type="caution">
    <text evidence="1">The sequence shown here is derived from an EMBL/GenBank/DDBJ whole genome shotgun (WGS) entry which is preliminary data.</text>
</comment>
<evidence type="ECO:0000313" key="2">
    <source>
        <dbReference type="Proteomes" id="UP000244906"/>
    </source>
</evidence>
<organism evidence="1 2">
    <name type="scientific">Pelagibaculum spongiae</name>
    <dbReference type="NCBI Taxonomy" id="2080658"/>
    <lineage>
        <taxon>Bacteria</taxon>
        <taxon>Pseudomonadati</taxon>
        <taxon>Pseudomonadota</taxon>
        <taxon>Gammaproteobacteria</taxon>
        <taxon>Oceanospirillales</taxon>
        <taxon>Pelagibaculum</taxon>
    </lineage>
</organism>
<keyword evidence="2" id="KW-1185">Reference proteome</keyword>
<reference evidence="1 2" key="1">
    <citation type="submission" date="2018-04" db="EMBL/GenBank/DDBJ databases">
        <title>Thalassorhabdus spongiae gen. nov., sp. nov., isolated from a marine sponge in South-West Iceland.</title>
        <authorList>
            <person name="Knobloch S."/>
            <person name="Daussin A."/>
            <person name="Johannsson R."/>
            <person name="Marteinsson V.T."/>
        </authorList>
    </citation>
    <scope>NUCLEOTIDE SEQUENCE [LARGE SCALE GENOMIC DNA]</scope>
    <source>
        <strain evidence="1 2">Hp12</strain>
    </source>
</reference>
<sequence length="120" mass="13636">MRSLKKLVIKDLKAGDILVLTHIEITSEDQISGFSQHCALWVDDPRPIVHSVDETPTYACNGILQQHARYLNNKKIVVIRSLLPNLGQQVAAYAINWAVKSDPHLDSYKSQFKQEILEKK</sequence>
<protein>
    <submittedName>
        <fullName evidence="1">Uncharacterized protein</fullName>
    </submittedName>
</protein>
<accession>A0A2V1GZX9</accession>
<dbReference type="AlphaFoldDB" id="A0A2V1GZX9"/>
<gene>
    <name evidence="1" type="ORF">DC094_13640</name>
</gene>
<proteinExistence type="predicted"/>